<keyword evidence="2" id="KW-1185">Reference proteome</keyword>
<gene>
    <name evidence="1" type="ORF">EHS13_13655</name>
</gene>
<dbReference type="EMBL" id="CP034235">
    <property type="protein sequence ID" value="QGQ95848.1"/>
    <property type="molecule type" value="Genomic_DNA"/>
</dbReference>
<evidence type="ECO:0000313" key="1">
    <source>
        <dbReference type="EMBL" id="QGQ95848.1"/>
    </source>
</evidence>
<reference evidence="2" key="1">
    <citation type="submission" date="2018-11" db="EMBL/GenBank/DDBJ databases">
        <title>Complete genome sequence of Paenibacillus sp. ML311-T8.</title>
        <authorList>
            <person name="Nam Y.-D."/>
            <person name="Kang J."/>
            <person name="Chung W.-H."/>
            <person name="Park Y.S."/>
        </authorList>
    </citation>
    <scope>NUCLEOTIDE SEQUENCE [LARGE SCALE GENOMIC DNA]</scope>
    <source>
        <strain evidence="2">ML311-T8</strain>
    </source>
</reference>
<sequence length="66" mass="7487">MSHGQLLKTDVDFKNAILFQIVISITQDGEHIESGVILSQSHHCIETANAYYFKDACEFKVFSMVH</sequence>
<dbReference type="OrthoDB" id="2626601at2"/>
<proteinExistence type="predicted"/>
<evidence type="ECO:0000313" key="2">
    <source>
        <dbReference type="Proteomes" id="UP000426246"/>
    </source>
</evidence>
<organism evidence="1 2">
    <name type="scientific">Paenibacillus psychroresistens</name>
    <dbReference type="NCBI Taxonomy" id="1778678"/>
    <lineage>
        <taxon>Bacteria</taxon>
        <taxon>Bacillati</taxon>
        <taxon>Bacillota</taxon>
        <taxon>Bacilli</taxon>
        <taxon>Bacillales</taxon>
        <taxon>Paenibacillaceae</taxon>
        <taxon>Paenibacillus</taxon>
    </lineage>
</organism>
<accession>A0A6B8RKG8</accession>
<dbReference type="RefSeq" id="WP_155700883.1">
    <property type="nucleotide sequence ID" value="NZ_CP034235.1"/>
</dbReference>
<dbReference type="Proteomes" id="UP000426246">
    <property type="component" value="Chromosome"/>
</dbReference>
<dbReference type="AlphaFoldDB" id="A0A6B8RKG8"/>
<dbReference type="KEGG" id="ppsc:EHS13_13655"/>
<protein>
    <submittedName>
        <fullName evidence="1">Uncharacterized protein</fullName>
    </submittedName>
</protein>
<name>A0A6B8RKG8_9BACL</name>